<comment type="similarity">
    <text evidence="1">Belongs to the shaker potassium channel beta subunit family.</text>
</comment>
<dbReference type="GeneID" id="63841099"/>
<keyword evidence="5" id="KW-0407">Ion channel</keyword>
<sequence length="356" mass="39583">MAPVHPTVRTAYEPKNMKFNYLGNTGLKVSALSLGGWLTYGGTQTGDVVKECLQVAWDHGIQTFDTAEVYANGACEVEMGRALKELDWPRDEYVLTTKVFFGTGRKEPNTRGLSRKHVVEGLKASLARLETPYVDVVFAHRPDVGTPMLEVVEGFTQVIRNLNLAYYWGTSEWSASQITEAIRLAEKHNLIAPVAEQPQYNAFHRERFEVEYKSVFDQFGYGTTIWSPLASGLLTGKYNDGIPSDSRFATNKDFFSSTIKSLQTDEGKAKIEKVKALTKIAERLGGETSHLALAWTLKNPNVSTVILGATKPEQLHSNLKALDIVDKLTPEVMEEIEGILDNKPKPANDFGRARLV</sequence>
<dbReference type="Pfam" id="PF00248">
    <property type="entry name" value="Aldo_ket_red"/>
    <property type="match status" value="1"/>
</dbReference>
<dbReference type="Proteomes" id="UP000803844">
    <property type="component" value="Unassembled WGS sequence"/>
</dbReference>
<evidence type="ECO:0000259" key="4">
    <source>
        <dbReference type="Pfam" id="PF00248"/>
    </source>
</evidence>
<dbReference type="Gene3D" id="3.20.20.100">
    <property type="entry name" value="NADP-dependent oxidoreductase domain"/>
    <property type="match status" value="1"/>
</dbReference>
<keyword evidence="3" id="KW-0560">Oxidoreductase</keyword>
<accession>A0A9P5CJJ3</accession>
<dbReference type="GO" id="GO:0034220">
    <property type="term" value="P:monoatomic ion transmembrane transport"/>
    <property type="evidence" value="ECO:0007669"/>
    <property type="project" value="UniProtKB-KW"/>
</dbReference>
<dbReference type="PANTHER" id="PTHR43150">
    <property type="entry name" value="HYPERKINETIC, ISOFORM M"/>
    <property type="match status" value="1"/>
</dbReference>
<gene>
    <name evidence="5" type="ORF">M406DRAFT_358673</name>
</gene>
<keyword evidence="5" id="KW-0406">Ion transport</keyword>
<dbReference type="RefSeq" id="XP_040770975.1">
    <property type="nucleotide sequence ID" value="XM_040923970.1"/>
</dbReference>
<evidence type="ECO:0000313" key="6">
    <source>
        <dbReference type="Proteomes" id="UP000803844"/>
    </source>
</evidence>
<proteinExistence type="inferred from homology"/>
<dbReference type="AlphaFoldDB" id="A0A9P5CJJ3"/>
<dbReference type="InterPro" id="IPR036812">
    <property type="entry name" value="NAD(P)_OxRdtase_dom_sf"/>
</dbReference>
<dbReference type="OrthoDB" id="1720422at2759"/>
<comment type="caution">
    <text evidence="5">The sequence shown here is derived from an EMBL/GenBank/DDBJ whole genome shotgun (WGS) entry which is preliminary data.</text>
</comment>
<dbReference type="PANTHER" id="PTHR43150:SF2">
    <property type="entry name" value="HYPERKINETIC, ISOFORM M"/>
    <property type="match status" value="1"/>
</dbReference>
<evidence type="ECO:0000256" key="1">
    <source>
        <dbReference type="ARBA" id="ARBA00006515"/>
    </source>
</evidence>
<dbReference type="InterPro" id="IPR023210">
    <property type="entry name" value="NADP_OxRdtase_dom"/>
</dbReference>
<feature type="domain" description="NADP-dependent oxidoreductase" evidence="4">
    <location>
        <begin position="32"/>
        <end position="340"/>
    </location>
</feature>
<organism evidence="5 6">
    <name type="scientific">Cryphonectria parasitica (strain ATCC 38755 / EP155)</name>
    <dbReference type="NCBI Taxonomy" id="660469"/>
    <lineage>
        <taxon>Eukaryota</taxon>
        <taxon>Fungi</taxon>
        <taxon>Dikarya</taxon>
        <taxon>Ascomycota</taxon>
        <taxon>Pezizomycotina</taxon>
        <taxon>Sordariomycetes</taxon>
        <taxon>Sordariomycetidae</taxon>
        <taxon>Diaporthales</taxon>
        <taxon>Cryphonectriaceae</taxon>
        <taxon>Cryphonectria-Endothia species complex</taxon>
        <taxon>Cryphonectria</taxon>
    </lineage>
</organism>
<evidence type="ECO:0000256" key="3">
    <source>
        <dbReference type="ARBA" id="ARBA00023002"/>
    </source>
</evidence>
<protein>
    <submittedName>
        <fullName evidence="5">Voltage-gated potassium channel beta-2 subunit</fullName>
    </submittedName>
</protein>
<evidence type="ECO:0000313" key="5">
    <source>
        <dbReference type="EMBL" id="KAF3759996.1"/>
    </source>
</evidence>
<dbReference type="GO" id="GO:0016491">
    <property type="term" value="F:oxidoreductase activity"/>
    <property type="evidence" value="ECO:0007669"/>
    <property type="project" value="UniProtKB-KW"/>
</dbReference>
<dbReference type="SUPFAM" id="SSF51430">
    <property type="entry name" value="NAD(P)-linked oxidoreductase"/>
    <property type="match status" value="1"/>
</dbReference>
<reference evidence="5" key="1">
    <citation type="journal article" date="2020" name="Phytopathology">
        <title>Genome sequence of the chestnut blight fungus Cryphonectria parasitica EP155: A fundamental resource for an archetypical invasive plant pathogen.</title>
        <authorList>
            <person name="Crouch J.A."/>
            <person name="Dawe A."/>
            <person name="Aerts A."/>
            <person name="Barry K."/>
            <person name="Churchill A.C.L."/>
            <person name="Grimwood J."/>
            <person name="Hillman B."/>
            <person name="Milgroom M.G."/>
            <person name="Pangilinan J."/>
            <person name="Smith M."/>
            <person name="Salamov A."/>
            <person name="Schmutz J."/>
            <person name="Yadav J."/>
            <person name="Grigoriev I.V."/>
            <person name="Nuss D."/>
        </authorList>
    </citation>
    <scope>NUCLEOTIDE SEQUENCE</scope>
    <source>
        <strain evidence="5">EP155</strain>
    </source>
</reference>
<dbReference type="EMBL" id="MU032354">
    <property type="protein sequence ID" value="KAF3759996.1"/>
    <property type="molecule type" value="Genomic_DNA"/>
</dbReference>
<dbReference type="InterPro" id="IPR005399">
    <property type="entry name" value="K_chnl_volt-dep_bsu_KCNAB-rel"/>
</dbReference>
<keyword evidence="5" id="KW-0813">Transport</keyword>
<dbReference type="PRINTS" id="PR01577">
    <property type="entry name" value="KCNABCHANNEL"/>
</dbReference>
<evidence type="ECO:0000256" key="2">
    <source>
        <dbReference type="ARBA" id="ARBA00022857"/>
    </source>
</evidence>
<dbReference type="CDD" id="cd19143">
    <property type="entry name" value="AKR_AKR6C1_2"/>
    <property type="match status" value="1"/>
</dbReference>
<keyword evidence="2" id="KW-0521">NADP</keyword>
<keyword evidence="6" id="KW-1185">Reference proteome</keyword>
<name>A0A9P5CJJ3_CRYP1</name>